<reference evidence="6" key="2">
    <citation type="submission" date="2021-11" db="EMBL/GenBank/DDBJ databases">
        <authorList>
            <person name="Riesbeck K."/>
        </authorList>
    </citation>
    <scope>NUCLEOTIDE SEQUENCE [LARGE SCALE GENOMIC DNA]</scope>
</reference>
<reference evidence="3" key="3">
    <citation type="submission" date="2024-01" db="EMBL/GenBank/DDBJ databases">
        <authorList>
            <person name="Riesbeck K."/>
        </authorList>
    </citation>
    <scope>NUCLEOTIDE SEQUENCE</scope>
    <source>
        <strain evidence="3">3655</strain>
    </source>
</reference>
<evidence type="ECO:0000313" key="5">
    <source>
        <dbReference type="Proteomes" id="UP000003185"/>
    </source>
</evidence>
<dbReference type="PIRSF" id="PIRSF003113">
    <property type="entry name" value="BolA"/>
    <property type="match status" value="1"/>
</dbReference>
<organism evidence="4 5">
    <name type="scientific">Haemophilus influenzae (strain NTHi 3655)</name>
    <dbReference type="NCBI Taxonomy" id="375177"/>
    <lineage>
        <taxon>Bacteria</taxon>
        <taxon>Pseudomonadati</taxon>
        <taxon>Pseudomonadota</taxon>
        <taxon>Gammaproteobacteria</taxon>
        <taxon>Pasteurellales</taxon>
        <taxon>Pasteurellaceae</taxon>
        <taxon>Haemophilus</taxon>
    </lineage>
</organism>
<comment type="similarity">
    <text evidence="1 2">Belongs to the BolA/IbaG family.</text>
</comment>
<evidence type="ECO:0000313" key="3">
    <source>
        <dbReference type="EMBL" id="CAH0450849.1"/>
    </source>
</evidence>
<dbReference type="RefSeq" id="WP_005658151.1">
    <property type="nucleotide sequence ID" value="NZ_AAZF01000008.1"/>
</dbReference>
<dbReference type="GO" id="GO:0005829">
    <property type="term" value="C:cytosol"/>
    <property type="evidence" value="ECO:0007669"/>
    <property type="project" value="TreeGrafter"/>
</dbReference>
<evidence type="ECO:0000313" key="6">
    <source>
        <dbReference type="Proteomes" id="UP000837958"/>
    </source>
</evidence>
<sequence length="116" mass="13508">MSIQQIIEQKIQKEFQPHFLAIENESHLHHSNRGSESHFKCVIVSADFKNIRKVQRHQRIYQLLNEELNHSIHALALHLFTPEEWKAQNETVPHSTKCAGIGHRITANTDYLSPTH</sequence>
<dbReference type="Proteomes" id="UP000837958">
    <property type="component" value="Chromosome"/>
</dbReference>
<dbReference type="Gene3D" id="3.30.300.90">
    <property type="entry name" value="BolA-like"/>
    <property type="match status" value="1"/>
</dbReference>
<dbReference type="PANTHER" id="PTHR46229:SF2">
    <property type="entry name" value="BOLA-LIKE PROTEIN 1"/>
    <property type="match status" value="1"/>
</dbReference>
<reference evidence="4 5" key="1">
    <citation type="journal article" date="2007" name="Genome Biol.">
        <title>Characterization and modeling of the Haemophilus influenzae core and supragenomes based on the complete genomic sequences of Rd and 12 clinical nontypeable strains.</title>
        <authorList>
            <person name="Hogg J.S."/>
            <person name="Hu F.Z."/>
            <person name="Janto B."/>
            <person name="Boissy R."/>
            <person name="Hayes J."/>
            <person name="Keefe R."/>
            <person name="Post J.C."/>
            <person name="Ehrlich G.D."/>
        </authorList>
    </citation>
    <scope>NUCLEOTIDE SEQUENCE [LARGE SCALE GENOMIC DNA]</scope>
    <source>
        <strain evidence="4">3655</strain>
        <strain evidence="5">NTHi 3655</strain>
    </source>
</reference>
<dbReference type="Proteomes" id="UP000003185">
    <property type="component" value="Unassembled WGS sequence"/>
</dbReference>
<name>A0A0H3PCI4_HAEI3</name>
<accession>A0A0H3PCI4</accession>
<dbReference type="InterPro" id="IPR002634">
    <property type="entry name" value="BolA"/>
</dbReference>
<protein>
    <submittedName>
        <fullName evidence="3 4">Transcriptional regulator</fullName>
    </submittedName>
</protein>
<dbReference type="InterPro" id="IPR036065">
    <property type="entry name" value="BolA-like_sf"/>
</dbReference>
<dbReference type="PANTHER" id="PTHR46229">
    <property type="entry name" value="BOLA TRANSCRIPTION REGULATOR"/>
    <property type="match status" value="1"/>
</dbReference>
<dbReference type="EMBL" id="AAZF01000008">
    <property type="protein sequence ID" value="EDJ92411.1"/>
    <property type="molecule type" value="Genomic_DNA"/>
</dbReference>
<evidence type="ECO:0000256" key="2">
    <source>
        <dbReference type="RuleBase" id="RU003860"/>
    </source>
</evidence>
<dbReference type="Pfam" id="PF01722">
    <property type="entry name" value="BolA"/>
    <property type="match status" value="1"/>
</dbReference>
<dbReference type="EMBL" id="OV040719">
    <property type="protein sequence ID" value="CAH0450849.1"/>
    <property type="molecule type" value="Genomic_DNA"/>
</dbReference>
<gene>
    <name evidence="4" type="ORF">CGSHi3655_04906</name>
    <name evidence="3" type="ORF">KRLU3655_LOCUS925</name>
</gene>
<evidence type="ECO:0000256" key="1">
    <source>
        <dbReference type="ARBA" id="ARBA00005578"/>
    </source>
</evidence>
<evidence type="ECO:0000313" key="4">
    <source>
        <dbReference type="EMBL" id="EDJ92411.1"/>
    </source>
</evidence>
<dbReference type="InterPro" id="IPR050961">
    <property type="entry name" value="BolA/IbaG_stress_morph_reg"/>
</dbReference>
<dbReference type="SUPFAM" id="SSF82657">
    <property type="entry name" value="BolA-like"/>
    <property type="match status" value="1"/>
</dbReference>
<dbReference type="AlphaFoldDB" id="A0A0H3PCI4"/>
<proteinExistence type="inferred from homology"/>
<dbReference type="GO" id="GO:0006351">
    <property type="term" value="P:DNA-templated transcription"/>
    <property type="evidence" value="ECO:0007669"/>
    <property type="project" value="TreeGrafter"/>
</dbReference>